<comment type="caution">
    <text evidence="5">The sequence shown here is derived from an EMBL/GenBank/DDBJ whole genome shotgun (WGS) entry which is preliminary data.</text>
</comment>
<gene>
    <name evidence="5" type="ORF">ABNW52_16085</name>
</gene>
<evidence type="ECO:0000313" key="5">
    <source>
        <dbReference type="EMBL" id="MEQ6292135.1"/>
    </source>
</evidence>
<protein>
    <submittedName>
        <fullName evidence="5">AraC family transcriptional regulator ligand-binding domain-containing protein</fullName>
    </submittedName>
</protein>
<keyword evidence="2" id="KW-0238">DNA-binding</keyword>
<evidence type="ECO:0000259" key="4">
    <source>
        <dbReference type="PROSITE" id="PS01124"/>
    </source>
</evidence>
<keyword evidence="3" id="KW-0804">Transcription</keyword>
<dbReference type="Gene3D" id="1.10.10.60">
    <property type="entry name" value="Homeodomain-like"/>
    <property type="match status" value="1"/>
</dbReference>
<dbReference type="SUPFAM" id="SSF46689">
    <property type="entry name" value="Homeodomain-like"/>
    <property type="match status" value="1"/>
</dbReference>
<dbReference type="Proteomes" id="UP001433638">
    <property type="component" value="Unassembled WGS sequence"/>
</dbReference>
<name>A0ABV1M9W0_9NEIS</name>
<accession>A0ABV1M9W0</accession>
<organism evidence="5 6">
    <name type="scientific">Vogesella oryzagri</name>
    <dbReference type="NCBI Taxonomy" id="3160864"/>
    <lineage>
        <taxon>Bacteria</taxon>
        <taxon>Pseudomonadati</taxon>
        <taxon>Pseudomonadota</taxon>
        <taxon>Betaproteobacteria</taxon>
        <taxon>Neisseriales</taxon>
        <taxon>Chromobacteriaceae</taxon>
        <taxon>Vogesella</taxon>
    </lineage>
</organism>
<dbReference type="PROSITE" id="PS01124">
    <property type="entry name" value="HTH_ARAC_FAMILY_2"/>
    <property type="match status" value="1"/>
</dbReference>
<dbReference type="Pfam" id="PF12833">
    <property type="entry name" value="HTH_18"/>
    <property type="match status" value="1"/>
</dbReference>
<proteinExistence type="predicted"/>
<dbReference type="InterPro" id="IPR032687">
    <property type="entry name" value="AraC-type_N"/>
</dbReference>
<dbReference type="InterPro" id="IPR009057">
    <property type="entry name" value="Homeodomain-like_sf"/>
</dbReference>
<sequence length="366" mass="41139">MPPKTPDQSPARPVHYEFIQGLDHKRPPIKLPAPDTVARWVELLLQLAGSRVAIDRAAFLARLSPAPATTADGKPAFETRHFSQLMTLLVHELPLPALGVRMGAMSKLTDLGTFGYALHSSKNLRELFSTARRYQTLAGYTGLNVHYTPQRLVLQFPDQAAIEHRCLIEDWMFSLWSGIADLLPYITEMQQAELSFVYPEPSYADEMYRYFPGKIHFAAARNLLTLPLAWVDTPLLSYDADTQAAVLRACEKQLAACRHEASTRTRLQHWLEGAILCSTPTLQQAAQELHLAPSTLQAHLRDEQTSFSALLEQVRMAYACAELRQGVLSIEQIAAQLGYGERVSFFRAFKRYTGKTPRQFAREADS</sequence>
<dbReference type="InterPro" id="IPR018062">
    <property type="entry name" value="HTH_AraC-typ_CS"/>
</dbReference>
<dbReference type="PANTHER" id="PTHR47894">
    <property type="entry name" value="HTH-TYPE TRANSCRIPTIONAL REGULATOR GADX"/>
    <property type="match status" value="1"/>
</dbReference>
<dbReference type="PROSITE" id="PS00041">
    <property type="entry name" value="HTH_ARAC_FAMILY_1"/>
    <property type="match status" value="1"/>
</dbReference>
<keyword evidence="6" id="KW-1185">Reference proteome</keyword>
<dbReference type="RefSeq" id="WP_349589982.1">
    <property type="nucleotide sequence ID" value="NZ_JBEFLD010000009.1"/>
</dbReference>
<evidence type="ECO:0000313" key="6">
    <source>
        <dbReference type="Proteomes" id="UP001433638"/>
    </source>
</evidence>
<keyword evidence="1" id="KW-0805">Transcription regulation</keyword>
<evidence type="ECO:0000256" key="1">
    <source>
        <dbReference type="ARBA" id="ARBA00023015"/>
    </source>
</evidence>
<evidence type="ECO:0000256" key="2">
    <source>
        <dbReference type="ARBA" id="ARBA00023125"/>
    </source>
</evidence>
<dbReference type="PANTHER" id="PTHR47894:SF1">
    <property type="entry name" value="HTH-TYPE TRANSCRIPTIONAL REGULATOR VQSM"/>
    <property type="match status" value="1"/>
</dbReference>
<dbReference type="Pfam" id="PF12625">
    <property type="entry name" value="Arabinose_bd"/>
    <property type="match status" value="1"/>
</dbReference>
<dbReference type="EMBL" id="JBEFLD010000009">
    <property type="protein sequence ID" value="MEQ6292135.1"/>
    <property type="molecule type" value="Genomic_DNA"/>
</dbReference>
<dbReference type="InterPro" id="IPR018060">
    <property type="entry name" value="HTH_AraC"/>
</dbReference>
<evidence type="ECO:0000256" key="3">
    <source>
        <dbReference type="ARBA" id="ARBA00023163"/>
    </source>
</evidence>
<feature type="domain" description="HTH araC/xylS-type" evidence="4">
    <location>
        <begin position="265"/>
        <end position="363"/>
    </location>
</feature>
<reference evidence="5" key="1">
    <citation type="submission" date="2024-06" db="EMBL/GenBank/DDBJ databases">
        <title>Genome sequence of Vogesella sp. MAHUQ-64.</title>
        <authorList>
            <person name="Huq M.A."/>
        </authorList>
    </citation>
    <scope>NUCLEOTIDE SEQUENCE</scope>
    <source>
        <strain evidence="5">MAHUQ-64</strain>
    </source>
</reference>
<dbReference type="SMART" id="SM00342">
    <property type="entry name" value="HTH_ARAC"/>
    <property type="match status" value="1"/>
</dbReference>